<name>A0A7G8BLM8_9BACT</name>
<accession>A0A7G8BLM8</accession>
<dbReference type="EMBL" id="CP060394">
    <property type="protein sequence ID" value="QNI33448.1"/>
    <property type="molecule type" value="Genomic_DNA"/>
</dbReference>
<evidence type="ECO:0000313" key="1">
    <source>
        <dbReference type="EMBL" id="QNI33448.1"/>
    </source>
</evidence>
<dbReference type="Proteomes" id="UP000515312">
    <property type="component" value="Chromosome"/>
</dbReference>
<gene>
    <name evidence="1" type="ORF">H7849_05730</name>
</gene>
<organism evidence="1 2">
    <name type="scientific">Alloacidobacterium dinghuense</name>
    <dbReference type="NCBI Taxonomy" id="2763107"/>
    <lineage>
        <taxon>Bacteria</taxon>
        <taxon>Pseudomonadati</taxon>
        <taxon>Acidobacteriota</taxon>
        <taxon>Terriglobia</taxon>
        <taxon>Terriglobales</taxon>
        <taxon>Acidobacteriaceae</taxon>
        <taxon>Alloacidobacterium</taxon>
    </lineage>
</organism>
<sequence length="238" mass="27215">MNTLLKLATEAHGGIDRWSQLKTLKASLSVTGAIWHVKGRPDVLKDIRIELPIHEERLITHLVGQNKRFVFAPHQVVVEDEQGHLIENRDNPRGAFEGQTYETPWDDLHVAYFDSYALWTYLTIPFLYTYSGFVTEELPPWHEGGEIWRPLKAIFPENIASHTREQISYFGKDGLLRRHEYVVDVMGGARGLNYAYDYRQVGGIMVPTTRRVVAFDDSKRPIPDPVLVAIDIGEIAFS</sequence>
<reference evidence="1 2" key="1">
    <citation type="submission" date="2020-08" db="EMBL/GenBank/DDBJ databases">
        <title>Edaphobacter telluris sp. nov. and Acidobacterium dinghuensis sp. nov., two acidobacteria isolated from forest soil.</title>
        <authorList>
            <person name="Fu J."/>
            <person name="Qiu L."/>
        </authorList>
    </citation>
    <scope>NUCLEOTIDE SEQUENCE [LARGE SCALE GENOMIC DNA]</scope>
    <source>
        <strain evidence="1">4Y35</strain>
    </source>
</reference>
<dbReference type="RefSeq" id="WP_186744883.1">
    <property type="nucleotide sequence ID" value="NZ_CP060394.1"/>
</dbReference>
<protein>
    <submittedName>
        <fullName evidence="1">Uncharacterized protein</fullName>
    </submittedName>
</protein>
<dbReference type="KEGG" id="adin:H7849_05730"/>
<keyword evidence="2" id="KW-1185">Reference proteome</keyword>
<proteinExistence type="predicted"/>
<evidence type="ECO:0000313" key="2">
    <source>
        <dbReference type="Proteomes" id="UP000515312"/>
    </source>
</evidence>
<dbReference type="AlphaFoldDB" id="A0A7G8BLM8"/>